<evidence type="ECO:0000256" key="9">
    <source>
        <dbReference type="ARBA" id="ARBA00022490"/>
    </source>
</evidence>
<dbReference type="NCBIfam" id="TIGR01417">
    <property type="entry name" value="PTS_I_fam"/>
    <property type="match status" value="1"/>
</dbReference>
<keyword evidence="22" id="KW-1185">Reference proteome</keyword>
<dbReference type="InterPro" id="IPR018274">
    <property type="entry name" value="PEP_util_AS"/>
</dbReference>
<dbReference type="InterPro" id="IPR050499">
    <property type="entry name" value="PEP-utilizing_PTS_enzyme"/>
</dbReference>
<dbReference type="Gene3D" id="3.20.20.60">
    <property type="entry name" value="Phosphoenolpyruvate-binding domains"/>
    <property type="match status" value="1"/>
</dbReference>
<dbReference type="InterPro" id="IPR008731">
    <property type="entry name" value="PTS_EIN"/>
</dbReference>
<evidence type="ECO:0000256" key="5">
    <source>
        <dbReference type="ARBA" id="ARBA00007837"/>
    </source>
</evidence>
<dbReference type="Gene3D" id="3.50.30.10">
    <property type="entry name" value="Phosphohistidine domain"/>
    <property type="match status" value="1"/>
</dbReference>
<name>A0ABU0LYL2_9BACT</name>
<dbReference type="Pfam" id="PF00391">
    <property type="entry name" value="PEP-utilizers"/>
    <property type="match status" value="1"/>
</dbReference>
<dbReference type="RefSeq" id="WP_256547599.1">
    <property type="nucleotide sequence ID" value="NZ_CP101809.1"/>
</dbReference>
<accession>A0ABU0LYL2</accession>
<dbReference type="InterPro" id="IPR024692">
    <property type="entry name" value="PTS_EI"/>
</dbReference>
<evidence type="ECO:0000256" key="11">
    <source>
        <dbReference type="ARBA" id="ARBA00022679"/>
    </source>
</evidence>
<dbReference type="SUPFAM" id="SSF47831">
    <property type="entry name" value="Enzyme I of the PEP:sugar phosphotransferase system HPr-binding (sub)domain"/>
    <property type="match status" value="1"/>
</dbReference>
<dbReference type="Pfam" id="PF05524">
    <property type="entry name" value="PEP-utilisers_N"/>
    <property type="match status" value="1"/>
</dbReference>
<dbReference type="Proteomes" id="UP001240643">
    <property type="component" value="Unassembled WGS sequence"/>
</dbReference>
<evidence type="ECO:0000256" key="13">
    <source>
        <dbReference type="ARBA" id="ARBA00022723"/>
    </source>
</evidence>
<evidence type="ECO:0000259" key="18">
    <source>
        <dbReference type="Pfam" id="PF00391"/>
    </source>
</evidence>
<dbReference type="PROSITE" id="PS00370">
    <property type="entry name" value="PEP_ENZYMES_PHOS_SITE"/>
    <property type="match status" value="1"/>
</dbReference>
<evidence type="ECO:0000256" key="4">
    <source>
        <dbReference type="ARBA" id="ARBA00004496"/>
    </source>
</evidence>
<keyword evidence="14 17" id="KW-0418">Kinase</keyword>
<keyword evidence="8 17" id="KW-0813">Transport</keyword>
<dbReference type="InterPro" id="IPR000121">
    <property type="entry name" value="PEP_util_C"/>
</dbReference>
<evidence type="ECO:0000256" key="7">
    <source>
        <dbReference type="ARBA" id="ARBA00016544"/>
    </source>
</evidence>
<evidence type="ECO:0000256" key="6">
    <source>
        <dbReference type="ARBA" id="ARBA00012232"/>
    </source>
</evidence>
<dbReference type="Gene3D" id="1.10.274.10">
    <property type="entry name" value="PtsI, HPr-binding domain"/>
    <property type="match status" value="1"/>
</dbReference>
<comment type="subcellular location">
    <subcellularLocation>
        <location evidence="4 17">Cytoplasm</location>
    </subcellularLocation>
</comment>
<feature type="domain" description="PEP-utilising enzyme C-terminal" evidence="19">
    <location>
        <begin position="254"/>
        <end position="541"/>
    </location>
</feature>
<evidence type="ECO:0000256" key="14">
    <source>
        <dbReference type="ARBA" id="ARBA00022777"/>
    </source>
</evidence>
<evidence type="ECO:0000256" key="17">
    <source>
        <dbReference type="PIRNR" id="PIRNR000732"/>
    </source>
</evidence>
<dbReference type="InterPro" id="IPR023151">
    <property type="entry name" value="PEP_util_CS"/>
</dbReference>
<evidence type="ECO:0000256" key="16">
    <source>
        <dbReference type="ARBA" id="ARBA00033235"/>
    </source>
</evidence>
<evidence type="ECO:0000256" key="2">
    <source>
        <dbReference type="ARBA" id="ARBA00001946"/>
    </source>
</evidence>
<comment type="similarity">
    <text evidence="5 17">Belongs to the PEP-utilizing enzyme family.</text>
</comment>
<comment type="caution">
    <text evidence="21">The sequence shown here is derived from an EMBL/GenBank/DDBJ whole genome shotgun (WGS) entry which is preliminary data.</text>
</comment>
<dbReference type="SUPFAM" id="SSF51621">
    <property type="entry name" value="Phosphoenolpyruvate/pyruvate domain"/>
    <property type="match status" value="1"/>
</dbReference>
<comment type="function">
    <text evidence="3 17">General (non sugar-specific) component of the phosphoenolpyruvate-dependent sugar phosphotransferase system (sugar PTS). This major carbohydrate active-transport system catalyzes the phosphorylation of incoming sugar substrates concomitantly with their translocation across the cell membrane. Enzyme I transfers the phosphoryl group from phosphoenolpyruvate (PEP) to the phosphoryl carrier protein (HPr).</text>
</comment>
<reference evidence="21" key="1">
    <citation type="submission" date="2023-07" db="EMBL/GenBank/DDBJ databases">
        <title>Genomic Encyclopedia of Type Strains, Phase IV (KMG-IV): sequencing the most valuable type-strain genomes for metagenomic binning, comparative biology and taxonomic classification.</title>
        <authorList>
            <person name="Goeker M."/>
        </authorList>
    </citation>
    <scope>NUCLEOTIDE SEQUENCE [LARGE SCALE GENOMIC DNA]</scope>
    <source>
        <strain evidence="21">DSM 21204</strain>
    </source>
</reference>
<dbReference type="GO" id="GO:0008965">
    <property type="term" value="F:phosphoenolpyruvate-protein phosphotransferase activity"/>
    <property type="evidence" value="ECO:0007669"/>
    <property type="project" value="UniProtKB-EC"/>
</dbReference>
<dbReference type="InterPro" id="IPR036637">
    <property type="entry name" value="Phosphohistidine_dom_sf"/>
</dbReference>
<sequence length="578" mass="64774">MVKKFQGIGASNGIAIAPAFVLKELVFNLEHEVFSDVTTELDKYQKLRTRAKQAIDQIIEIASAKLSQEKVDIFEAHKQLIDDEEIRQEIITLIKEEQKPVAVAIDSVYNKYFEIFSAMEDEYFKERSSDIYDVKKRLLAFALNLALPDLLSINSECIILAHDLTPSETAQLDPQFVKGFLTNIGGRTSHAAIMARTLEIPAVVSLKNITDVVTNNVLLGMNGSNGVVEVINDDATKDAWLKQQKNFGEYLSSLEKYKTQEVTTTDGVKVLIEGNIGHPHDVEKVLSNGGQGIGLFRSEFLYMEANNWPTEDEQYQSYKQALEKMGDKVVIIRTLDIGGDKHLNYFDFPQEMNPFLGYRALRLSLDKRDVFETQLRALLRASVYGKLGIMFPMVATVEEFLTAKNLTLKLANDLRQEGFQVADNFEIGMMIEIPTAAVLAETFAKHADFFSIGSNDLIQYSLAVDRMSEDVNYLYQPNFPGLLSMIKIAIDGCHRGKKIIGMCGEMAGEILSVPLLMGMGLDAFSMSASSIPQIKYLVSKISMKDCQELAAKALTLESEVEVNQLVKKFLNENNVVWY</sequence>
<evidence type="ECO:0000256" key="1">
    <source>
        <dbReference type="ARBA" id="ARBA00000683"/>
    </source>
</evidence>
<dbReference type="InterPro" id="IPR036618">
    <property type="entry name" value="PtsI_HPr-bd_sf"/>
</dbReference>
<dbReference type="InterPro" id="IPR040442">
    <property type="entry name" value="Pyrv_kinase-like_dom_sf"/>
</dbReference>
<dbReference type="InterPro" id="IPR008279">
    <property type="entry name" value="PEP-util_enz_mobile_dom"/>
</dbReference>
<keyword evidence="10 17" id="KW-0762">Sugar transport</keyword>
<evidence type="ECO:0000259" key="20">
    <source>
        <dbReference type="Pfam" id="PF05524"/>
    </source>
</evidence>
<evidence type="ECO:0000256" key="3">
    <source>
        <dbReference type="ARBA" id="ARBA00002728"/>
    </source>
</evidence>
<evidence type="ECO:0000256" key="8">
    <source>
        <dbReference type="ARBA" id="ARBA00022448"/>
    </source>
</evidence>
<evidence type="ECO:0000313" key="22">
    <source>
        <dbReference type="Proteomes" id="UP001240643"/>
    </source>
</evidence>
<evidence type="ECO:0000256" key="15">
    <source>
        <dbReference type="ARBA" id="ARBA00022842"/>
    </source>
</evidence>
<dbReference type="SUPFAM" id="SSF52009">
    <property type="entry name" value="Phosphohistidine domain"/>
    <property type="match status" value="1"/>
</dbReference>
<protein>
    <recommendedName>
        <fullName evidence="7 17">Phosphoenolpyruvate-protein phosphotransferase</fullName>
        <ecNumber evidence="6 17">2.7.3.9</ecNumber>
    </recommendedName>
    <alternativeName>
        <fullName evidence="16 17">Phosphotransferase system, enzyme I</fullName>
    </alternativeName>
</protein>
<evidence type="ECO:0000256" key="10">
    <source>
        <dbReference type="ARBA" id="ARBA00022597"/>
    </source>
</evidence>
<evidence type="ECO:0000259" key="19">
    <source>
        <dbReference type="Pfam" id="PF02896"/>
    </source>
</evidence>
<keyword evidence="13 17" id="KW-0479">Metal-binding</keyword>
<dbReference type="InterPro" id="IPR015813">
    <property type="entry name" value="Pyrv/PenolPyrv_kinase-like_dom"/>
</dbReference>
<dbReference type="EMBL" id="JAUSWO010000001">
    <property type="protein sequence ID" value="MDQ0513703.1"/>
    <property type="molecule type" value="Genomic_DNA"/>
</dbReference>
<feature type="domain" description="PEP-utilising enzyme mobile" evidence="18">
    <location>
        <begin position="154"/>
        <end position="226"/>
    </location>
</feature>
<keyword evidence="11 17" id="KW-0808">Transferase</keyword>
<comment type="cofactor">
    <cofactor evidence="2 17">
        <name>Mg(2+)</name>
        <dbReference type="ChEBI" id="CHEBI:18420"/>
    </cofactor>
</comment>
<dbReference type="PROSITE" id="PS00742">
    <property type="entry name" value="PEP_ENZYMES_2"/>
    <property type="match status" value="1"/>
</dbReference>
<feature type="domain" description="Phosphotransferase system enzyme I N-terminal" evidence="20">
    <location>
        <begin position="6"/>
        <end position="127"/>
    </location>
</feature>
<comment type="catalytic activity">
    <reaction evidence="1 17">
        <text>L-histidyl-[protein] + phosphoenolpyruvate = N(pros)-phospho-L-histidyl-[protein] + pyruvate</text>
        <dbReference type="Rhea" id="RHEA:23880"/>
        <dbReference type="Rhea" id="RHEA-COMP:9745"/>
        <dbReference type="Rhea" id="RHEA-COMP:9746"/>
        <dbReference type="ChEBI" id="CHEBI:15361"/>
        <dbReference type="ChEBI" id="CHEBI:29979"/>
        <dbReference type="ChEBI" id="CHEBI:58702"/>
        <dbReference type="ChEBI" id="CHEBI:64837"/>
        <dbReference type="EC" id="2.7.3.9"/>
    </reaction>
</comment>
<organism evidence="21 22">
    <name type="scientific">Mycoplasmoides fastidiosum</name>
    <dbReference type="NCBI Taxonomy" id="92758"/>
    <lineage>
        <taxon>Bacteria</taxon>
        <taxon>Bacillati</taxon>
        <taxon>Mycoplasmatota</taxon>
        <taxon>Mycoplasmoidales</taxon>
        <taxon>Mycoplasmoidaceae</taxon>
        <taxon>Mycoplasmoides</taxon>
    </lineage>
</organism>
<proteinExistence type="inferred from homology"/>
<keyword evidence="9 17" id="KW-0963">Cytoplasm</keyword>
<dbReference type="PANTHER" id="PTHR46244">
    <property type="entry name" value="PHOSPHOENOLPYRUVATE-PROTEIN PHOSPHOTRANSFERASE"/>
    <property type="match status" value="1"/>
</dbReference>
<dbReference type="PRINTS" id="PR01736">
    <property type="entry name" value="PHPHTRNFRASE"/>
</dbReference>
<dbReference type="PANTHER" id="PTHR46244:SF3">
    <property type="entry name" value="PHOSPHOENOLPYRUVATE-PROTEIN PHOSPHOTRANSFERASE"/>
    <property type="match status" value="1"/>
</dbReference>
<evidence type="ECO:0000256" key="12">
    <source>
        <dbReference type="ARBA" id="ARBA00022683"/>
    </source>
</evidence>
<dbReference type="PIRSF" id="PIRSF000732">
    <property type="entry name" value="PTS_enzyme_I"/>
    <property type="match status" value="1"/>
</dbReference>
<dbReference type="Pfam" id="PF02896">
    <property type="entry name" value="PEP-utilizers_C"/>
    <property type="match status" value="1"/>
</dbReference>
<keyword evidence="12 17" id="KW-0598">Phosphotransferase system</keyword>
<dbReference type="InterPro" id="IPR006318">
    <property type="entry name" value="PTS_EI-like"/>
</dbReference>
<keyword evidence="15 17" id="KW-0460">Magnesium</keyword>
<dbReference type="EC" id="2.7.3.9" evidence="6 17"/>
<gene>
    <name evidence="21" type="ORF">J2Z62_000141</name>
</gene>
<evidence type="ECO:0000313" key="21">
    <source>
        <dbReference type="EMBL" id="MDQ0513703.1"/>
    </source>
</evidence>